<dbReference type="Proteomes" id="UP000790709">
    <property type="component" value="Unassembled WGS sequence"/>
</dbReference>
<reference evidence="1" key="1">
    <citation type="journal article" date="2021" name="New Phytol.">
        <title>Evolutionary innovations through gain and loss of genes in the ectomycorrhizal Boletales.</title>
        <authorList>
            <person name="Wu G."/>
            <person name="Miyauchi S."/>
            <person name="Morin E."/>
            <person name="Kuo A."/>
            <person name="Drula E."/>
            <person name="Varga T."/>
            <person name="Kohler A."/>
            <person name="Feng B."/>
            <person name="Cao Y."/>
            <person name="Lipzen A."/>
            <person name="Daum C."/>
            <person name="Hundley H."/>
            <person name="Pangilinan J."/>
            <person name="Johnson J."/>
            <person name="Barry K."/>
            <person name="LaButti K."/>
            <person name="Ng V."/>
            <person name="Ahrendt S."/>
            <person name="Min B."/>
            <person name="Choi I.G."/>
            <person name="Park H."/>
            <person name="Plett J.M."/>
            <person name="Magnuson J."/>
            <person name="Spatafora J.W."/>
            <person name="Nagy L.G."/>
            <person name="Henrissat B."/>
            <person name="Grigoriev I.V."/>
            <person name="Yang Z.L."/>
            <person name="Xu J."/>
            <person name="Martin F.M."/>
        </authorList>
    </citation>
    <scope>NUCLEOTIDE SEQUENCE</scope>
    <source>
        <strain evidence="1">KUC20120723A-06</strain>
    </source>
</reference>
<proteinExistence type="predicted"/>
<protein>
    <submittedName>
        <fullName evidence="1">Cyclin-like protein</fullName>
    </submittedName>
</protein>
<comment type="caution">
    <text evidence="1">The sequence shown here is derived from an EMBL/GenBank/DDBJ whole genome shotgun (WGS) entry which is preliminary data.</text>
</comment>
<organism evidence="1 2">
    <name type="scientific">Leucogyrophana mollusca</name>
    <dbReference type="NCBI Taxonomy" id="85980"/>
    <lineage>
        <taxon>Eukaryota</taxon>
        <taxon>Fungi</taxon>
        <taxon>Dikarya</taxon>
        <taxon>Basidiomycota</taxon>
        <taxon>Agaricomycotina</taxon>
        <taxon>Agaricomycetes</taxon>
        <taxon>Agaricomycetidae</taxon>
        <taxon>Boletales</taxon>
        <taxon>Boletales incertae sedis</taxon>
        <taxon>Leucogyrophana</taxon>
    </lineage>
</organism>
<accession>A0ACB8BZ53</accession>
<gene>
    <name evidence="1" type="ORF">BV22DRAFT_1078066</name>
</gene>
<evidence type="ECO:0000313" key="2">
    <source>
        <dbReference type="Proteomes" id="UP000790709"/>
    </source>
</evidence>
<name>A0ACB8BZ53_9AGAM</name>
<evidence type="ECO:0000313" key="1">
    <source>
        <dbReference type="EMBL" id="KAH7930802.1"/>
    </source>
</evidence>
<sequence>MGPSDSHSPPPSQWLFPVSALQFTPSVATSAYTIGKELYDRARGVEFLFRLGSSLGLPSSAMFTAATWFHRFFMRFSMEDYHRQDVAASCVFLATKTEECGRKLRDVARICQSKITGIDIAHIPTDSLYLHLSQEVEQLQTAILLTEEVLLEAICFDFGTSSPHAELVDLFDAEQIGTRVQDYAWSIAHDSYRTPLCILFSPRVIATACYVLAQHIADGSHPASLDARISASPPSASLPTPPSHKPASPDASRFAIEYFSFSETELVNVAEALSILLEFYKAQDMQTTPHVARLMTVQPPKHPMRIKLYEPFSQVSQSTISHGVGHQTAHGRTPNSSDGGSTPVKTPLRTGAHPVGEAGRTVPDTQKKTGGRLDLS</sequence>
<dbReference type="EMBL" id="MU266329">
    <property type="protein sequence ID" value="KAH7930802.1"/>
    <property type="molecule type" value="Genomic_DNA"/>
</dbReference>
<keyword evidence="2" id="KW-1185">Reference proteome</keyword>